<evidence type="ECO:0000313" key="4">
    <source>
        <dbReference type="Proteomes" id="UP000445582"/>
    </source>
</evidence>
<dbReference type="EMBL" id="WTYN01000001">
    <property type="protein sequence ID" value="MXO61798.1"/>
    <property type="molecule type" value="Genomic_DNA"/>
</dbReference>
<dbReference type="AlphaFoldDB" id="A0A844YFG4"/>
<keyword evidence="1" id="KW-0597">Phosphoprotein</keyword>
<dbReference type="CDD" id="cd17546">
    <property type="entry name" value="REC_hyHK_CKI1_RcsC-like"/>
    <property type="match status" value="1"/>
</dbReference>
<dbReference type="Pfam" id="PF00072">
    <property type="entry name" value="Response_reg"/>
    <property type="match status" value="1"/>
</dbReference>
<dbReference type="InterPro" id="IPR001789">
    <property type="entry name" value="Sig_transdc_resp-reg_receiver"/>
</dbReference>
<dbReference type="SMART" id="SM00448">
    <property type="entry name" value="REC"/>
    <property type="match status" value="1"/>
</dbReference>
<dbReference type="PANTHER" id="PTHR43228:SF1">
    <property type="entry name" value="TWO-COMPONENT RESPONSE REGULATOR ARR22"/>
    <property type="match status" value="1"/>
</dbReference>
<dbReference type="SUPFAM" id="SSF52172">
    <property type="entry name" value="CheY-like"/>
    <property type="match status" value="1"/>
</dbReference>
<dbReference type="GO" id="GO:0000160">
    <property type="term" value="P:phosphorelay signal transduction system"/>
    <property type="evidence" value="ECO:0007669"/>
    <property type="project" value="InterPro"/>
</dbReference>
<proteinExistence type="predicted"/>
<name>A0A844YFG4_9SPHN</name>
<evidence type="ECO:0000259" key="2">
    <source>
        <dbReference type="PROSITE" id="PS50110"/>
    </source>
</evidence>
<dbReference type="OrthoDB" id="9800897at2"/>
<accession>A0A844YFG4</accession>
<dbReference type="Proteomes" id="UP000445582">
    <property type="component" value="Unassembled WGS sequence"/>
</dbReference>
<comment type="caution">
    <text evidence="3">The sequence shown here is derived from an EMBL/GenBank/DDBJ whole genome shotgun (WGS) entry which is preliminary data.</text>
</comment>
<dbReference type="PANTHER" id="PTHR43228">
    <property type="entry name" value="TWO-COMPONENT RESPONSE REGULATOR"/>
    <property type="match status" value="1"/>
</dbReference>
<organism evidence="3 4">
    <name type="scientific">Qipengyuania oceanensis</name>
    <dbReference type="NCBI Taxonomy" id="1463597"/>
    <lineage>
        <taxon>Bacteria</taxon>
        <taxon>Pseudomonadati</taxon>
        <taxon>Pseudomonadota</taxon>
        <taxon>Alphaproteobacteria</taxon>
        <taxon>Sphingomonadales</taxon>
        <taxon>Erythrobacteraceae</taxon>
        <taxon>Qipengyuania</taxon>
    </lineage>
</organism>
<dbReference type="InterPro" id="IPR011006">
    <property type="entry name" value="CheY-like_superfamily"/>
</dbReference>
<dbReference type="InterPro" id="IPR052048">
    <property type="entry name" value="ST_Response_Regulator"/>
</dbReference>
<evidence type="ECO:0000256" key="1">
    <source>
        <dbReference type="PROSITE-ProRule" id="PRU00169"/>
    </source>
</evidence>
<dbReference type="Gene3D" id="3.40.50.2300">
    <property type="match status" value="1"/>
</dbReference>
<feature type="modified residue" description="4-aspartylphosphate" evidence="1">
    <location>
        <position position="41"/>
    </location>
</feature>
<keyword evidence="4" id="KW-1185">Reference proteome</keyword>
<gene>
    <name evidence="3" type="ORF">GRI48_02120</name>
</gene>
<dbReference type="PROSITE" id="PS50110">
    <property type="entry name" value="RESPONSE_REGULATORY"/>
    <property type="match status" value="1"/>
</dbReference>
<protein>
    <submittedName>
        <fullName evidence="3">Response regulator</fullName>
    </submittedName>
</protein>
<sequence>MIRSLSRRIVASVGFEVNEAENGQEALARCKAAMPDLVLLDWDMPVMTGIEFVAALRAMPGGTRPKVVFCTSKSGAHDIHKGIDAGADEWIAKPFDEAGLRAKLQTVLAS</sequence>
<reference evidence="3 4" key="1">
    <citation type="submission" date="2019-12" db="EMBL/GenBank/DDBJ databases">
        <title>Genomic-based taxomic classification of the family Erythrobacteraceae.</title>
        <authorList>
            <person name="Xu L."/>
        </authorList>
    </citation>
    <scope>NUCLEOTIDE SEQUENCE [LARGE SCALE GENOMIC DNA]</scope>
    <source>
        <strain evidence="3 4">MCCC 1A09965</strain>
    </source>
</reference>
<feature type="domain" description="Response regulatory" evidence="2">
    <location>
        <begin position="1"/>
        <end position="108"/>
    </location>
</feature>
<evidence type="ECO:0000313" key="3">
    <source>
        <dbReference type="EMBL" id="MXO61798.1"/>
    </source>
</evidence>